<dbReference type="Pfam" id="PF02036">
    <property type="entry name" value="SCP2"/>
    <property type="match status" value="1"/>
</dbReference>
<dbReference type="Proteomes" id="UP000664654">
    <property type="component" value="Unassembled WGS sequence"/>
</dbReference>
<evidence type="ECO:0000259" key="3">
    <source>
        <dbReference type="Pfam" id="PF02036"/>
    </source>
</evidence>
<keyword evidence="5" id="KW-1185">Reference proteome</keyword>
<comment type="caution">
    <text evidence="4">The sequence shown here is derived from an EMBL/GenBank/DDBJ whole genome shotgun (WGS) entry which is preliminary data.</text>
</comment>
<comment type="function">
    <text evidence="1">Required for ubiquinone (coenzyme Q) biosynthesis. Binds hydrophobic ubiquinone biosynthetic intermediates via its SCP2 domain and is essential for the stability of the Ubi complex. May constitute a docking platform where Ubi enzymes assemble and access their SCP2-bound polyprenyl substrates.</text>
</comment>
<dbReference type="InterPro" id="IPR003033">
    <property type="entry name" value="SCP2_sterol-bd_dom"/>
</dbReference>
<keyword evidence="2" id="KW-0175">Coiled coil</keyword>
<keyword evidence="1" id="KW-0831">Ubiquinone biosynthesis</keyword>
<dbReference type="PANTHER" id="PTHR38693:SF1">
    <property type="entry name" value="UBIQUINONE BIOSYNTHESIS ACCESSORY FACTOR UBIJ"/>
    <property type="match status" value="1"/>
</dbReference>
<dbReference type="RefSeq" id="WP_206571857.1">
    <property type="nucleotide sequence ID" value="NZ_JAFKCV010000001.1"/>
</dbReference>
<dbReference type="AlphaFoldDB" id="A0A939DL12"/>
<protein>
    <recommendedName>
        <fullName evidence="1">Ubiquinone biosynthesis accessory factor UbiJ</fullName>
    </recommendedName>
</protein>
<organism evidence="4 5">
    <name type="scientific">Bowmanella dokdonensis</name>
    <dbReference type="NCBI Taxonomy" id="751969"/>
    <lineage>
        <taxon>Bacteria</taxon>
        <taxon>Pseudomonadati</taxon>
        <taxon>Pseudomonadota</taxon>
        <taxon>Gammaproteobacteria</taxon>
        <taxon>Alteromonadales</taxon>
        <taxon>Alteromonadaceae</taxon>
        <taxon>Bowmanella</taxon>
    </lineage>
</organism>
<dbReference type="InterPro" id="IPR038989">
    <property type="entry name" value="UbiJ"/>
</dbReference>
<keyword evidence="1" id="KW-0963">Cytoplasm</keyword>
<comment type="subcellular location">
    <subcellularLocation>
        <location evidence="1">Cytoplasm</location>
    </subcellularLocation>
</comment>
<evidence type="ECO:0000313" key="4">
    <source>
        <dbReference type="EMBL" id="MBN7823736.1"/>
    </source>
</evidence>
<feature type="domain" description="SCP2" evidence="3">
    <location>
        <begin position="15"/>
        <end position="112"/>
    </location>
</feature>
<dbReference type="GO" id="GO:0006744">
    <property type="term" value="P:ubiquinone biosynthetic process"/>
    <property type="evidence" value="ECO:0007669"/>
    <property type="project" value="UniProtKB-UniRule"/>
</dbReference>
<evidence type="ECO:0000313" key="5">
    <source>
        <dbReference type="Proteomes" id="UP000664654"/>
    </source>
</evidence>
<dbReference type="HAMAP" id="MF_02215">
    <property type="entry name" value="UbiJ"/>
    <property type="match status" value="1"/>
</dbReference>
<sequence length="204" mass="23198">MPAPQLMVSALELALNKLLHLDPLSGHRLQPLAGKRLRIQVRELPWPLTFAFSDQVDLLLDEDTEVDCSMSLSLSTLKDMQDVSQIGQLIQQQRLSLHGDMHTAQSFSNLLKELDIDWEEQLSCYVGDVLAHQTLQFFRSARIDTRQRLERLRQMLSDGALQEKKLAAHPLALEDFSEQVSQLRGDAARFEARLTQLEQIKAGK</sequence>
<proteinExistence type="inferred from homology"/>
<dbReference type="PANTHER" id="PTHR38693">
    <property type="entry name" value="UBIQUINONE BIOSYNTHESIS PROTEIN UBIJ"/>
    <property type="match status" value="1"/>
</dbReference>
<feature type="coiled-coil region" evidence="2">
    <location>
        <begin position="173"/>
        <end position="200"/>
    </location>
</feature>
<accession>A0A939DL12</accession>
<gene>
    <name evidence="1" type="primary">ubiJ</name>
    <name evidence="4" type="ORF">J0A66_00730</name>
</gene>
<dbReference type="GO" id="GO:0005737">
    <property type="term" value="C:cytoplasm"/>
    <property type="evidence" value="ECO:0007669"/>
    <property type="project" value="UniProtKB-SubCell"/>
</dbReference>
<evidence type="ECO:0000256" key="1">
    <source>
        <dbReference type="HAMAP-Rule" id="MF_02215"/>
    </source>
</evidence>
<dbReference type="InterPro" id="IPR036527">
    <property type="entry name" value="SCP2_sterol-bd_dom_sf"/>
</dbReference>
<comment type="similarity">
    <text evidence="1">Belongs to the UbiJ family.</text>
</comment>
<dbReference type="EMBL" id="JAFKCV010000001">
    <property type="protein sequence ID" value="MBN7823736.1"/>
    <property type="molecule type" value="Genomic_DNA"/>
</dbReference>
<reference evidence="4" key="1">
    <citation type="submission" date="2021-03" db="EMBL/GenBank/DDBJ databases">
        <title>novel species isolated from a fishpond in China.</title>
        <authorList>
            <person name="Lu H."/>
            <person name="Cai Z."/>
        </authorList>
    </citation>
    <scope>NUCLEOTIDE SEQUENCE</scope>
    <source>
        <strain evidence="4">JCM 30855</strain>
    </source>
</reference>
<name>A0A939DL12_9ALTE</name>
<comment type="pathway">
    <text evidence="1">Cofactor biosynthesis; ubiquinone biosynthesis.</text>
</comment>
<evidence type="ECO:0000256" key="2">
    <source>
        <dbReference type="SAM" id="Coils"/>
    </source>
</evidence>
<dbReference type="SUPFAM" id="SSF55718">
    <property type="entry name" value="SCP-like"/>
    <property type="match status" value="1"/>
</dbReference>